<organism evidence="1 2">
    <name type="scientific">Caldimonas mangrovi</name>
    <dbReference type="NCBI Taxonomy" id="2944811"/>
    <lineage>
        <taxon>Bacteria</taxon>
        <taxon>Pseudomonadati</taxon>
        <taxon>Pseudomonadota</taxon>
        <taxon>Betaproteobacteria</taxon>
        <taxon>Burkholderiales</taxon>
        <taxon>Sphaerotilaceae</taxon>
        <taxon>Caldimonas</taxon>
    </lineage>
</organism>
<proteinExistence type="predicted"/>
<keyword evidence="2" id="KW-1185">Reference proteome</keyword>
<dbReference type="Proteomes" id="UP001165541">
    <property type="component" value="Unassembled WGS sequence"/>
</dbReference>
<comment type="caution">
    <text evidence="1">The sequence shown here is derived from an EMBL/GenBank/DDBJ whole genome shotgun (WGS) entry which is preliminary data.</text>
</comment>
<gene>
    <name evidence="1" type="ORF">M8A51_23490</name>
</gene>
<name>A0ABT0YW31_9BURK</name>
<sequence length="152" mass="17307">MARSKYTEEMAALICEEIASGKSLREICKQDGMPDKVTVLRWLDAHESFRTQYARAREAQAETIFEEILEIADDARNDWMEQHADDAQTAGWKFNGENVQRSRLRVDARKWFLGKVAPKKYGDKLDVEHSGKLTLGDLVAGSMKQDDEQPSS</sequence>
<dbReference type="EMBL" id="JAMKFE010000020">
    <property type="protein sequence ID" value="MCM5682504.1"/>
    <property type="molecule type" value="Genomic_DNA"/>
</dbReference>
<dbReference type="Pfam" id="PF20901">
    <property type="entry name" value="Sf6_terminase"/>
    <property type="match status" value="1"/>
</dbReference>
<dbReference type="RefSeq" id="WP_251780986.1">
    <property type="nucleotide sequence ID" value="NZ_JAMKFE010000020.1"/>
</dbReference>
<evidence type="ECO:0000313" key="1">
    <source>
        <dbReference type="EMBL" id="MCM5682504.1"/>
    </source>
</evidence>
<dbReference type="Gene3D" id="1.10.10.60">
    <property type="entry name" value="Homeodomain-like"/>
    <property type="match status" value="1"/>
</dbReference>
<evidence type="ECO:0000313" key="2">
    <source>
        <dbReference type="Proteomes" id="UP001165541"/>
    </source>
</evidence>
<protein>
    <submittedName>
        <fullName evidence="1">Terminase small subunit protein</fullName>
    </submittedName>
</protein>
<reference evidence="1" key="1">
    <citation type="submission" date="2022-05" db="EMBL/GenBank/DDBJ databases">
        <title>Schlegelella sp. nov., isolated from mangrove soil.</title>
        <authorList>
            <person name="Liu Y."/>
            <person name="Ge X."/>
            <person name="Liu W."/>
        </authorList>
    </citation>
    <scope>NUCLEOTIDE SEQUENCE</scope>
    <source>
        <strain evidence="1">S2-27</strain>
    </source>
</reference>
<accession>A0ABT0YW31</accession>
<dbReference type="InterPro" id="IPR048683">
    <property type="entry name" value="Sf6_terminase"/>
</dbReference>